<dbReference type="EMBL" id="JACEIK010010174">
    <property type="protein sequence ID" value="MCE3215030.1"/>
    <property type="molecule type" value="Genomic_DNA"/>
</dbReference>
<sequence length="78" mass="8737">LTFRGSAPSFCKSIASYLLFFQEFARYSGLALRLTSVFGVDTCVSQVEAQRLFIFLQLLIPSDIYTVSCTLAPAFRRS</sequence>
<organism evidence="1 2">
    <name type="scientific">Datura stramonium</name>
    <name type="common">Jimsonweed</name>
    <name type="synonym">Common thornapple</name>
    <dbReference type="NCBI Taxonomy" id="4076"/>
    <lineage>
        <taxon>Eukaryota</taxon>
        <taxon>Viridiplantae</taxon>
        <taxon>Streptophyta</taxon>
        <taxon>Embryophyta</taxon>
        <taxon>Tracheophyta</taxon>
        <taxon>Spermatophyta</taxon>
        <taxon>Magnoliopsida</taxon>
        <taxon>eudicotyledons</taxon>
        <taxon>Gunneridae</taxon>
        <taxon>Pentapetalae</taxon>
        <taxon>asterids</taxon>
        <taxon>lamiids</taxon>
        <taxon>Solanales</taxon>
        <taxon>Solanaceae</taxon>
        <taxon>Solanoideae</taxon>
        <taxon>Datureae</taxon>
        <taxon>Datura</taxon>
    </lineage>
</organism>
<gene>
    <name evidence="1" type="ORF">HAX54_000583</name>
</gene>
<dbReference type="Proteomes" id="UP000823775">
    <property type="component" value="Unassembled WGS sequence"/>
</dbReference>
<name>A0ABS8WSH7_DATST</name>
<feature type="non-terminal residue" evidence="1">
    <location>
        <position position="1"/>
    </location>
</feature>
<evidence type="ECO:0000313" key="1">
    <source>
        <dbReference type="EMBL" id="MCE3215030.1"/>
    </source>
</evidence>
<evidence type="ECO:0000313" key="2">
    <source>
        <dbReference type="Proteomes" id="UP000823775"/>
    </source>
</evidence>
<reference evidence="1 2" key="1">
    <citation type="journal article" date="2021" name="BMC Genomics">
        <title>Datura genome reveals duplications of psychoactive alkaloid biosynthetic genes and high mutation rate following tissue culture.</title>
        <authorList>
            <person name="Rajewski A."/>
            <person name="Carter-House D."/>
            <person name="Stajich J."/>
            <person name="Litt A."/>
        </authorList>
    </citation>
    <scope>NUCLEOTIDE SEQUENCE [LARGE SCALE GENOMIC DNA]</scope>
    <source>
        <strain evidence="1">AR-01</strain>
    </source>
</reference>
<comment type="caution">
    <text evidence="1">The sequence shown here is derived from an EMBL/GenBank/DDBJ whole genome shotgun (WGS) entry which is preliminary data.</text>
</comment>
<proteinExistence type="predicted"/>
<protein>
    <submittedName>
        <fullName evidence="1">Uncharacterized protein</fullName>
    </submittedName>
</protein>
<accession>A0ABS8WSH7</accession>
<keyword evidence="2" id="KW-1185">Reference proteome</keyword>